<dbReference type="InterPro" id="IPR043502">
    <property type="entry name" value="DNA/RNA_pol_sf"/>
</dbReference>
<dbReference type="Gene3D" id="2.40.70.10">
    <property type="entry name" value="Acid Proteases"/>
    <property type="match status" value="1"/>
</dbReference>
<evidence type="ECO:0000256" key="1">
    <source>
        <dbReference type="ARBA" id="ARBA00022801"/>
    </source>
</evidence>
<gene>
    <name evidence="3" type="ORF">QTO34_008318</name>
</gene>
<dbReference type="GO" id="GO:0004190">
    <property type="term" value="F:aspartic-type endopeptidase activity"/>
    <property type="evidence" value="ECO:0007669"/>
    <property type="project" value="InterPro"/>
</dbReference>
<evidence type="ECO:0000313" key="4">
    <source>
        <dbReference type="Proteomes" id="UP001177744"/>
    </source>
</evidence>
<dbReference type="EMBL" id="JAULJE010000002">
    <property type="protein sequence ID" value="KAK1345853.1"/>
    <property type="molecule type" value="Genomic_DNA"/>
</dbReference>
<dbReference type="InterPro" id="IPR001995">
    <property type="entry name" value="Peptidase_A2_cat"/>
</dbReference>
<dbReference type="PROSITE" id="PS00141">
    <property type="entry name" value="ASP_PROTEASE"/>
    <property type="match status" value="1"/>
</dbReference>
<keyword evidence="1" id="KW-0378">Hydrolase</keyword>
<evidence type="ECO:0000313" key="3">
    <source>
        <dbReference type="EMBL" id="KAK1345853.1"/>
    </source>
</evidence>
<dbReference type="PROSITE" id="PS50175">
    <property type="entry name" value="ASP_PROT_RETROV"/>
    <property type="match status" value="1"/>
</dbReference>
<dbReference type="InterPro" id="IPR018061">
    <property type="entry name" value="Retropepsins"/>
</dbReference>
<dbReference type="Pfam" id="PF00077">
    <property type="entry name" value="RVP"/>
    <property type="match status" value="1"/>
</dbReference>
<sequence length="263" mass="28492">MDDTRPRGAISVLSLSCAPECANFCGITGRTLWDRLSPLQEPRVTLQVGGKPVSFLVDTGAAYSVLTEPMGPVTSKKTSVQGATGQIAYVTSCRNYLDVPPYPLRGTEREFLRAVGYCHLWISGLAEIAKPLDSNVTKPFHLHVSEVRGIAKGVLIQTLGPWKRPVAKRLDPVAAGWPACLQAVATTALLPCVRFHKTLAINPASLLPDNNPEEPIQDCTEVTDAVRTARPDLTDVPLSSPDKVLFTVGSSYVQDGIRYAEQR</sequence>
<evidence type="ECO:0000259" key="2">
    <source>
        <dbReference type="PROSITE" id="PS50175"/>
    </source>
</evidence>
<dbReference type="SUPFAM" id="SSF56672">
    <property type="entry name" value="DNA/RNA polymerases"/>
    <property type="match status" value="1"/>
</dbReference>
<reference evidence="3" key="1">
    <citation type="submission" date="2023-06" db="EMBL/GenBank/DDBJ databases">
        <title>Reference genome for the Northern bat (Eptesicus nilssonii), a most northern bat species.</title>
        <authorList>
            <person name="Laine V.N."/>
            <person name="Pulliainen A.T."/>
            <person name="Lilley T.M."/>
        </authorList>
    </citation>
    <scope>NUCLEOTIDE SEQUENCE</scope>
    <source>
        <strain evidence="3">BLF_Eptnil</strain>
        <tissue evidence="3">Kidney</tissue>
    </source>
</reference>
<proteinExistence type="predicted"/>
<organism evidence="3 4">
    <name type="scientific">Cnephaeus nilssonii</name>
    <name type="common">Northern bat</name>
    <name type="synonym">Eptesicus nilssonii</name>
    <dbReference type="NCBI Taxonomy" id="3371016"/>
    <lineage>
        <taxon>Eukaryota</taxon>
        <taxon>Metazoa</taxon>
        <taxon>Chordata</taxon>
        <taxon>Craniata</taxon>
        <taxon>Vertebrata</taxon>
        <taxon>Euteleostomi</taxon>
        <taxon>Mammalia</taxon>
        <taxon>Eutheria</taxon>
        <taxon>Laurasiatheria</taxon>
        <taxon>Chiroptera</taxon>
        <taxon>Yangochiroptera</taxon>
        <taxon>Vespertilionidae</taxon>
        <taxon>Cnephaeus</taxon>
    </lineage>
</organism>
<dbReference type="SUPFAM" id="SSF50630">
    <property type="entry name" value="Acid proteases"/>
    <property type="match status" value="1"/>
</dbReference>
<feature type="domain" description="Peptidase A2" evidence="2">
    <location>
        <begin position="53"/>
        <end position="85"/>
    </location>
</feature>
<accession>A0AA40LVZ1</accession>
<name>A0AA40LVZ1_CNENI</name>
<protein>
    <recommendedName>
        <fullName evidence="2">Peptidase A2 domain-containing protein</fullName>
    </recommendedName>
</protein>
<dbReference type="AlphaFoldDB" id="A0AA40LVZ1"/>
<keyword evidence="4" id="KW-1185">Reference proteome</keyword>
<dbReference type="InterPro" id="IPR001969">
    <property type="entry name" value="Aspartic_peptidase_AS"/>
</dbReference>
<comment type="caution">
    <text evidence="3">The sequence shown here is derived from an EMBL/GenBank/DDBJ whole genome shotgun (WGS) entry which is preliminary data.</text>
</comment>
<dbReference type="Proteomes" id="UP001177744">
    <property type="component" value="Unassembled WGS sequence"/>
</dbReference>
<dbReference type="GO" id="GO:0006508">
    <property type="term" value="P:proteolysis"/>
    <property type="evidence" value="ECO:0007669"/>
    <property type="project" value="InterPro"/>
</dbReference>
<dbReference type="Gene3D" id="3.10.20.370">
    <property type="match status" value="1"/>
</dbReference>
<dbReference type="InterPro" id="IPR021109">
    <property type="entry name" value="Peptidase_aspartic_dom_sf"/>
</dbReference>